<feature type="compositionally biased region" description="Polar residues" evidence="2">
    <location>
        <begin position="161"/>
        <end position="181"/>
    </location>
</feature>
<sequence length="772" mass="87333">MDWEDSKSSVSRPVTTGSRPVTRGGRDETADVVRPFTQQTLMHQSRPTTSQEWGGGDWEDGRRNTRDASRPVTRQSIARPITQGGLGGGVGGGVGVGMGEDGRPMTQQSLYARPLTAQSQAYRPGDLASRPATRQGSARPTTGSDRSSFNRPVTGPGTASRLATQMSLRPTTRPATGLSLSAQLNVVDRPITQQGLTGLRTAGSRGPQRQVQDKSYFVGLLRTRIQELQTEIGKMNREMESLNQEQSTYLIYDKRVKELASEWNDLQGELADYNLLVDKLNTDGDKEEMEAEIRELKERNEEQAAKVDQLFLQRQEKERAIQQLENDIEQERHMSDTMIAALQPAMKEKYSELQGANTRLLARFEELQQQIDALETRKNQLGVELSLSQVKQEAVGLYAQLSEMQEQLNKLQSEDSQRGTPEQERERLLLQVKNDNVEIASMERQAAGLEEAIRILKDELLQLEQEVEESQSERSQKYRELRRREETMDEFLDNFQATKANEESRISSLEESIVQQLVTTSRNLAHFTHLPRYENREISPPIAAKASRSFSSNRVRPMEHALVTCSQPPRAESDTWRPTDAVLYPFSAGDFSAMKEDLNFKEGELNKARNTVEGLQEERVVLLASLEKIETLEDKVREELTSLKAKQKQMEEDLVTFSDVNGLREKAKAKEESLLKERESLRREHDAMSKTANELQASVNKLKAELKESDAWTQLENLEKKWASQEQTNFAMRTYISSKKAEGDTSALKHGVFKKIVEYNKLLQETVGKGPK</sequence>
<protein>
    <recommendedName>
        <fullName evidence="5">Intraflagellar transport protein 74-like protein</fullName>
    </recommendedName>
</protein>
<dbReference type="AlphaFoldDB" id="A0A7R9FNB3"/>
<feature type="compositionally biased region" description="Basic and acidic residues" evidence="2">
    <location>
        <begin position="59"/>
        <end position="69"/>
    </location>
</feature>
<gene>
    <name evidence="3" type="ORF">DSTB1V02_LOCUS9119</name>
</gene>
<feature type="compositionally biased region" description="Polar residues" evidence="2">
    <location>
        <begin position="132"/>
        <end position="151"/>
    </location>
</feature>
<evidence type="ECO:0000313" key="3">
    <source>
        <dbReference type="EMBL" id="CAD7249321.1"/>
    </source>
</evidence>
<organism evidence="3">
    <name type="scientific">Darwinula stevensoni</name>
    <dbReference type="NCBI Taxonomy" id="69355"/>
    <lineage>
        <taxon>Eukaryota</taxon>
        <taxon>Metazoa</taxon>
        <taxon>Ecdysozoa</taxon>
        <taxon>Arthropoda</taxon>
        <taxon>Crustacea</taxon>
        <taxon>Oligostraca</taxon>
        <taxon>Ostracoda</taxon>
        <taxon>Podocopa</taxon>
        <taxon>Podocopida</taxon>
        <taxon>Darwinulocopina</taxon>
        <taxon>Darwinuloidea</taxon>
        <taxon>Darwinulidae</taxon>
        <taxon>Darwinula</taxon>
    </lineage>
</organism>
<feature type="coiled-coil region" evidence="1">
    <location>
        <begin position="598"/>
        <end position="705"/>
    </location>
</feature>
<dbReference type="GO" id="GO:0035735">
    <property type="term" value="P:intraciliary transport involved in cilium assembly"/>
    <property type="evidence" value="ECO:0007669"/>
    <property type="project" value="TreeGrafter"/>
</dbReference>
<feature type="compositionally biased region" description="Gly residues" evidence="2">
    <location>
        <begin position="84"/>
        <end position="99"/>
    </location>
</feature>
<feature type="coiled-coil region" evidence="1">
    <location>
        <begin position="218"/>
        <end position="245"/>
    </location>
</feature>
<name>A0A7R9FNB3_9CRUS</name>
<feature type="region of interest" description="Disordered" evidence="2">
    <location>
        <begin position="1"/>
        <end position="105"/>
    </location>
</feature>
<feature type="compositionally biased region" description="Polar residues" evidence="2">
    <location>
        <begin position="8"/>
        <end position="19"/>
    </location>
</feature>
<dbReference type="Gene3D" id="1.10.287.1490">
    <property type="match status" value="1"/>
</dbReference>
<dbReference type="InterPro" id="IPR029602">
    <property type="entry name" value="IFT74"/>
</dbReference>
<accession>A0A7R9FNB3</accession>
<dbReference type="GO" id="GO:0048487">
    <property type="term" value="F:beta-tubulin binding"/>
    <property type="evidence" value="ECO:0007669"/>
    <property type="project" value="InterPro"/>
</dbReference>
<reference evidence="3" key="1">
    <citation type="submission" date="2020-11" db="EMBL/GenBank/DDBJ databases">
        <authorList>
            <person name="Tran Van P."/>
        </authorList>
    </citation>
    <scope>NUCLEOTIDE SEQUENCE</scope>
</reference>
<dbReference type="EMBL" id="LR901753">
    <property type="protein sequence ID" value="CAD7249321.1"/>
    <property type="molecule type" value="Genomic_DNA"/>
</dbReference>
<dbReference type="PANTHER" id="PTHR31432">
    <property type="entry name" value="INTRAFLAGELLAR TRANSPORT PROTEIN 74 HOMOLOG"/>
    <property type="match status" value="1"/>
</dbReference>
<dbReference type="GO" id="GO:0005929">
    <property type="term" value="C:cilium"/>
    <property type="evidence" value="ECO:0007669"/>
    <property type="project" value="TreeGrafter"/>
</dbReference>
<evidence type="ECO:0000256" key="2">
    <source>
        <dbReference type="SAM" id="MobiDB-lite"/>
    </source>
</evidence>
<feature type="coiled-coil region" evidence="1">
    <location>
        <begin position="279"/>
        <end position="512"/>
    </location>
</feature>
<feature type="compositionally biased region" description="Polar residues" evidence="2">
    <location>
        <begin position="36"/>
        <end position="52"/>
    </location>
</feature>
<dbReference type="Proteomes" id="UP000677054">
    <property type="component" value="Unassembled WGS sequence"/>
</dbReference>
<dbReference type="EMBL" id="CAJPEV010002236">
    <property type="protein sequence ID" value="CAG0896211.1"/>
    <property type="molecule type" value="Genomic_DNA"/>
</dbReference>
<proteinExistence type="predicted"/>
<feature type="region of interest" description="Disordered" evidence="2">
    <location>
        <begin position="121"/>
        <end position="181"/>
    </location>
</feature>
<evidence type="ECO:0000256" key="1">
    <source>
        <dbReference type="SAM" id="Coils"/>
    </source>
</evidence>
<keyword evidence="4" id="KW-1185">Reference proteome</keyword>
<dbReference type="PANTHER" id="PTHR31432:SF0">
    <property type="entry name" value="INTRAFLAGELLAR TRANSPORT PROTEIN 74 HOMOLOG"/>
    <property type="match status" value="1"/>
</dbReference>
<evidence type="ECO:0008006" key="5">
    <source>
        <dbReference type="Google" id="ProtNLM"/>
    </source>
</evidence>
<dbReference type="OrthoDB" id="444379at2759"/>
<evidence type="ECO:0000313" key="4">
    <source>
        <dbReference type="Proteomes" id="UP000677054"/>
    </source>
</evidence>
<dbReference type="GO" id="GO:0030992">
    <property type="term" value="C:intraciliary transport particle B"/>
    <property type="evidence" value="ECO:0007669"/>
    <property type="project" value="InterPro"/>
</dbReference>
<keyword evidence="1" id="KW-0175">Coiled coil</keyword>